<feature type="transmembrane region" description="Helical" evidence="1">
    <location>
        <begin position="12"/>
        <end position="33"/>
    </location>
</feature>
<reference evidence="2 3" key="1">
    <citation type="submission" date="2013-11" db="EMBL/GenBank/DDBJ databases">
        <title>Draft genome of the bovine lungworm Dictyocaulus viviparus.</title>
        <authorList>
            <person name="Mitreva M."/>
        </authorList>
    </citation>
    <scope>NUCLEOTIDE SEQUENCE [LARGE SCALE GENOMIC DNA]</scope>
    <source>
        <strain evidence="2 3">HannoverDv2000</strain>
    </source>
</reference>
<evidence type="ECO:0000256" key="1">
    <source>
        <dbReference type="SAM" id="Phobius"/>
    </source>
</evidence>
<dbReference type="EMBL" id="KN716298">
    <property type="protein sequence ID" value="KJH47646.1"/>
    <property type="molecule type" value="Genomic_DNA"/>
</dbReference>
<keyword evidence="1" id="KW-0812">Transmembrane</keyword>
<evidence type="ECO:0000313" key="2">
    <source>
        <dbReference type="EMBL" id="KJH47646.1"/>
    </source>
</evidence>
<name>A0A0D8XZ66_DICVI</name>
<feature type="transmembrane region" description="Helical" evidence="1">
    <location>
        <begin position="81"/>
        <end position="103"/>
    </location>
</feature>
<organism evidence="2 3">
    <name type="scientific">Dictyocaulus viviparus</name>
    <name type="common">Bovine lungworm</name>
    <dbReference type="NCBI Taxonomy" id="29172"/>
    <lineage>
        <taxon>Eukaryota</taxon>
        <taxon>Metazoa</taxon>
        <taxon>Ecdysozoa</taxon>
        <taxon>Nematoda</taxon>
        <taxon>Chromadorea</taxon>
        <taxon>Rhabditida</taxon>
        <taxon>Rhabditina</taxon>
        <taxon>Rhabditomorpha</taxon>
        <taxon>Strongyloidea</taxon>
        <taxon>Metastrongylidae</taxon>
        <taxon>Dictyocaulus</taxon>
    </lineage>
</organism>
<protein>
    <submittedName>
        <fullName evidence="2">Uncharacterized protein</fullName>
    </submittedName>
</protein>
<sequence length="141" mass="16565">MSYISRLLPPYYKYAVFVFAGFQFLYCAFVLAISEAYYKSASLILPIAYRMFDDTVKKNVPDFRWTSDEKKELEMYKNKMMILWVTSTVGVLFCMVIIIPQFFDFNDKQGYRSHLVSFNFCFSIVRNKLVANVGEPNSMKL</sequence>
<proteinExistence type="predicted"/>
<evidence type="ECO:0000313" key="3">
    <source>
        <dbReference type="Proteomes" id="UP000053766"/>
    </source>
</evidence>
<reference evidence="3" key="2">
    <citation type="journal article" date="2016" name="Sci. Rep.">
        <title>Dictyocaulus viviparus genome, variome and transcriptome elucidate lungworm biology and support future intervention.</title>
        <authorList>
            <person name="McNulty S.N."/>
            <person name="Strube C."/>
            <person name="Rosa B.A."/>
            <person name="Martin J.C."/>
            <person name="Tyagi R."/>
            <person name="Choi Y.J."/>
            <person name="Wang Q."/>
            <person name="Hallsworth Pepin K."/>
            <person name="Zhang X."/>
            <person name="Ozersky P."/>
            <person name="Wilson R.K."/>
            <person name="Sternberg P.W."/>
            <person name="Gasser R.B."/>
            <person name="Mitreva M."/>
        </authorList>
    </citation>
    <scope>NUCLEOTIDE SEQUENCE [LARGE SCALE GENOMIC DNA]</scope>
    <source>
        <strain evidence="3">HannoverDv2000</strain>
    </source>
</reference>
<dbReference type="Proteomes" id="UP000053766">
    <property type="component" value="Unassembled WGS sequence"/>
</dbReference>
<dbReference type="OrthoDB" id="5794738at2759"/>
<keyword evidence="3" id="KW-1185">Reference proteome</keyword>
<dbReference type="AlphaFoldDB" id="A0A0D8XZ66"/>
<accession>A0A0D8XZ66</accession>
<keyword evidence="1" id="KW-0472">Membrane</keyword>
<keyword evidence="1" id="KW-1133">Transmembrane helix</keyword>
<gene>
    <name evidence="2" type="ORF">DICVIV_06256</name>
</gene>